<organism evidence="8 9">
    <name type="scientific">Rehmannia glutinosa</name>
    <name type="common">Chinese foxglove</name>
    <dbReference type="NCBI Taxonomy" id="99300"/>
    <lineage>
        <taxon>Eukaryota</taxon>
        <taxon>Viridiplantae</taxon>
        <taxon>Streptophyta</taxon>
        <taxon>Embryophyta</taxon>
        <taxon>Tracheophyta</taxon>
        <taxon>Spermatophyta</taxon>
        <taxon>Magnoliopsida</taxon>
        <taxon>eudicotyledons</taxon>
        <taxon>Gunneridae</taxon>
        <taxon>Pentapetalae</taxon>
        <taxon>asterids</taxon>
        <taxon>lamiids</taxon>
        <taxon>Lamiales</taxon>
        <taxon>Orobanchaceae</taxon>
        <taxon>Rehmannieae</taxon>
        <taxon>Rehmannia</taxon>
    </lineage>
</organism>
<feature type="coiled-coil region" evidence="6">
    <location>
        <begin position="191"/>
        <end position="218"/>
    </location>
</feature>
<evidence type="ECO:0000313" key="9">
    <source>
        <dbReference type="Proteomes" id="UP001318860"/>
    </source>
</evidence>
<dbReference type="Gene3D" id="4.10.1000.10">
    <property type="entry name" value="Zinc finger, CCCH-type"/>
    <property type="match status" value="2"/>
</dbReference>
<feature type="domain" description="C3H1-type" evidence="7">
    <location>
        <begin position="372"/>
        <end position="400"/>
    </location>
</feature>
<dbReference type="Proteomes" id="UP001318860">
    <property type="component" value="Unassembled WGS sequence"/>
</dbReference>
<dbReference type="InterPro" id="IPR045877">
    <property type="entry name" value="ZFP36-like"/>
</dbReference>
<dbReference type="InterPro" id="IPR000571">
    <property type="entry name" value="Znf_CCCH"/>
</dbReference>
<dbReference type="PROSITE" id="PS50103">
    <property type="entry name" value="ZF_C3H1"/>
    <property type="match status" value="2"/>
</dbReference>
<evidence type="ECO:0000313" key="8">
    <source>
        <dbReference type="EMBL" id="KAK6128746.1"/>
    </source>
</evidence>
<evidence type="ECO:0000256" key="2">
    <source>
        <dbReference type="ARBA" id="ARBA00022737"/>
    </source>
</evidence>
<name>A0ABR0V364_REHGL</name>
<dbReference type="SUPFAM" id="SSF90229">
    <property type="entry name" value="CCCH zinc finger"/>
    <property type="match status" value="2"/>
</dbReference>
<feature type="zinc finger region" description="C3H1-type" evidence="5">
    <location>
        <begin position="372"/>
        <end position="400"/>
    </location>
</feature>
<dbReference type="InterPro" id="IPR036855">
    <property type="entry name" value="Znf_CCCH_sf"/>
</dbReference>
<accession>A0ABR0V364</accession>
<protein>
    <recommendedName>
        <fullName evidence="7">C3H1-type domain-containing protein</fullName>
    </recommendedName>
</protein>
<keyword evidence="1 5" id="KW-0479">Metal-binding</keyword>
<proteinExistence type="predicted"/>
<gene>
    <name evidence="8" type="ORF">DH2020_037501</name>
</gene>
<evidence type="ECO:0000256" key="3">
    <source>
        <dbReference type="ARBA" id="ARBA00022771"/>
    </source>
</evidence>
<evidence type="ECO:0000256" key="5">
    <source>
        <dbReference type="PROSITE-ProRule" id="PRU00723"/>
    </source>
</evidence>
<keyword evidence="6" id="KW-0175">Coiled coil</keyword>
<evidence type="ECO:0000256" key="6">
    <source>
        <dbReference type="SAM" id="Coils"/>
    </source>
</evidence>
<dbReference type="PANTHER" id="PTHR12547">
    <property type="entry name" value="CCCH ZINC FINGER/TIS11-RELATED"/>
    <property type="match status" value="1"/>
</dbReference>
<evidence type="ECO:0000256" key="4">
    <source>
        <dbReference type="ARBA" id="ARBA00022833"/>
    </source>
</evidence>
<dbReference type="Pfam" id="PF00642">
    <property type="entry name" value="zf-CCCH"/>
    <property type="match status" value="1"/>
</dbReference>
<dbReference type="SMART" id="SM00356">
    <property type="entry name" value="ZnF_C3H1"/>
    <property type="match status" value="2"/>
</dbReference>
<keyword evidence="9" id="KW-1185">Reference proteome</keyword>
<keyword evidence="4 5" id="KW-0862">Zinc</keyword>
<keyword evidence="3 5" id="KW-0863">Zinc-finger</keyword>
<evidence type="ECO:0000259" key="7">
    <source>
        <dbReference type="PROSITE" id="PS50103"/>
    </source>
</evidence>
<dbReference type="PANTHER" id="PTHR12547:SF162">
    <property type="entry name" value="ZINC FINGER CCCH DOMAIN-CONTAINING PROTEIN 15"/>
    <property type="match status" value="1"/>
</dbReference>
<comment type="caution">
    <text evidence="8">The sequence shown here is derived from an EMBL/GenBank/DDBJ whole genome shotgun (WGS) entry which is preliminary data.</text>
</comment>
<dbReference type="EMBL" id="JABTTQ020001700">
    <property type="protein sequence ID" value="KAK6128746.1"/>
    <property type="molecule type" value="Genomic_DNA"/>
</dbReference>
<feature type="domain" description="C3H1-type" evidence="7">
    <location>
        <begin position="334"/>
        <end position="362"/>
    </location>
</feature>
<reference evidence="8 9" key="1">
    <citation type="journal article" date="2021" name="Comput. Struct. Biotechnol. J.">
        <title>De novo genome assembly of the potent medicinal plant Rehmannia glutinosa using nanopore technology.</title>
        <authorList>
            <person name="Ma L."/>
            <person name="Dong C."/>
            <person name="Song C."/>
            <person name="Wang X."/>
            <person name="Zheng X."/>
            <person name="Niu Y."/>
            <person name="Chen S."/>
            <person name="Feng W."/>
        </authorList>
    </citation>
    <scope>NUCLEOTIDE SEQUENCE [LARGE SCALE GENOMIC DNA]</scope>
    <source>
        <strain evidence="8">DH-2019</strain>
    </source>
</reference>
<feature type="zinc finger region" description="C3H1-type" evidence="5">
    <location>
        <begin position="334"/>
        <end position="362"/>
    </location>
</feature>
<sequence length="413" mass="46155">MVKVITYAFRIVFENQSRMFHESGKWNSTGNRGLVTGVIDEVNRSGFRSEIDGGDEDDEKCAAEDLDEIELEGIVNGEKLNPLPLCEMQTENISYDALVTTSAADKSSASSAAQPSLDFSLSNPFLSPTSPTYVSSNASFYSSLFQKYSPTSPSDTASFDGGDTDRRLHDANCVLEYQKLYNRYTFCLAQLRDSMEEVDALRRENDSLRLSNADLSHRSPQYCLSSAAASRAAHLTSATQPLAENNRVERRSTQRVTLPKSISVRSSGYLKMTPPGRDTIDHKAVSQPAAASSYVPYSVPNFDFDVSAGKQQRVYVPGPKKEEALELDVYNQGMWKTELCNKWQETGACPYGQNCQFAHGIKELRPVIRHPRYKTEVCRMVLAGDICPYGHRCHFRHSLTEQERLMAPPPHRC</sequence>
<evidence type="ECO:0000256" key="1">
    <source>
        <dbReference type="ARBA" id="ARBA00022723"/>
    </source>
</evidence>
<keyword evidence="2" id="KW-0677">Repeat</keyword>